<keyword evidence="7 17" id="KW-0378">Hydrolase</keyword>
<gene>
    <name evidence="19" type="ORF">HNQ81_001827</name>
</gene>
<evidence type="ECO:0000256" key="10">
    <source>
        <dbReference type="ARBA" id="ARBA00035861"/>
    </source>
</evidence>
<dbReference type="Pfam" id="PF00293">
    <property type="entry name" value="NUDIX"/>
    <property type="match status" value="1"/>
</dbReference>
<keyword evidence="5" id="KW-0479">Metal-binding</keyword>
<dbReference type="InterPro" id="IPR047127">
    <property type="entry name" value="MutT-like"/>
</dbReference>
<dbReference type="GO" id="GO:0006281">
    <property type="term" value="P:DNA repair"/>
    <property type="evidence" value="ECO:0007669"/>
    <property type="project" value="UniProtKB-KW"/>
</dbReference>
<comment type="similarity">
    <text evidence="2 17">Belongs to the Nudix hydrolase family.</text>
</comment>
<evidence type="ECO:0000256" key="13">
    <source>
        <dbReference type="ARBA" id="ARBA00040794"/>
    </source>
</evidence>
<organism evidence="19 20">
    <name type="scientific">Desulfoprunum benzoelyticum</name>
    <dbReference type="NCBI Taxonomy" id="1506996"/>
    <lineage>
        <taxon>Bacteria</taxon>
        <taxon>Pseudomonadati</taxon>
        <taxon>Thermodesulfobacteriota</taxon>
        <taxon>Desulfobulbia</taxon>
        <taxon>Desulfobulbales</taxon>
        <taxon>Desulfobulbaceae</taxon>
        <taxon>Desulfoprunum</taxon>
    </lineage>
</organism>
<dbReference type="InterPro" id="IPR015797">
    <property type="entry name" value="NUDIX_hydrolase-like_dom_sf"/>
</dbReference>
<reference evidence="19 20" key="1">
    <citation type="submission" date="2020-08" db="EMBL/GenBank/DDBJ databases">
        <title>Genomic Encyclopedia of Type Strains, Phase IV (KMG-IV): sequencing the most valuable type-strain genomes for metagenomic binning, comparative biology and taxonomic classification.</title>
        <authorList>
            <person name="Goeker M."/>
        </authorList>
    </citation>
    <scope>NUCLEOTIDE SEQUENCE [LARGE SCALE GENOMIC DNA]</scope>
    <source>
        <strain evidence="19 20">DSM 28570</strain>
    </source>
</reference>
<evidence type="ECO:0000256" key="2">
    <source>
        <dbReference type="ARBA" id="ARBA00005582"/>
    </source>
</evidence>
<dbReference type="InterPro" id="IPR020084">
    <property type="entry name" value="NUDIX_hydrolase_CS"/>
</dbReference>
<evidence type="ECO:0000256" key="5">
    <source>
        <dbReference type="ARBA" id="ARBA00022723"/>
    </source>
</evidence>
<dbReference type="PANTHER" id="PTHR47707">
    <property type="entry name" value="8-OXO-DGTP DIPHOSPHATASE"/>
    <property type="match status" value="1"/>
</dbReference>
<accession>A0A840UTC5</accession>
<keyword evidence="20" id="KW-1185">Reference proteome</keyword>
<evidence type="ECO:0000256" key="8">
    <source>
        <dbReference type="ARBA" id="ARBA00022842"/>
    </source>
</evidence>
<evidence type="ECO:0000256" key="4">
    <source>
        <dbReference type="ARBA" id="ARBA00022705"/>
    </source>
</evidence>
<evidence type="ECO:0000256" key="12">
    <source>
        <dbReference type="ARBA" id="ARBA00038905"/>
    </source>
</evidence>
<dbReference type="PANTHER" id="PTHR47707:SF1">
    <property type="entry name" value="NUDIX HYDROLASE FAMILY PROTEIN"/>
    <property type="match status" value="1"/>
</dbReference>
<dbReference type="RefSeq" id="WP_183350507.1">
    <property type="nucleotide sequence ID" value="NZ_JACHEO010000009.1"/>
</dbReference>
<comment type="catalytic activity">
    <reaction evidence="10">
        <text>8-oxo-dGTP + H2O = 8-oxo-dGMP + diphosphate + H(+)</text>
        <dbReference type="Rhea" id="RHEA:31575"/>
        <dbReference type="ChEBI" id="CHEBI:15377"/>
        <dbReference type="ChEBI" id="CHEBI:15378"/>
        <dbReference type="ChEBI" id="CHEBI:33019"/>
        <dbReference type="ChEBI" id="CHEBI:63224"/>
        <dbReference type="ChEBI" id="CHEBI:77896"/>
        <dbReference type="EC" id="3.6.1.55"/>
    </reaction>
</comment>
<comment type="catalytic activity">
    <reaction evidence="11">
        <text>8-oxo-GTP + H2O = 8-oxo-GMP + diphosphate + H(+)</text>
        <dbReference type="Rhea" id="RHEA:67616"/>
        <dbReference type="ChEBI" id="CHEBI:15377"/>
        <dbReference type="ChEBI" id="CHEBI:15378"/>
        <dbReference type="ChEBI" id="CHEBI:33019"/>
        <dbReference type="ChEBI" id="CHEBI:143553"/>
        <dbReference type="ChEBI" id="CHEBI:145694"/>
    </reaction>
</comment>
<dbReference type="AlphaFoldDB" id="A0A840UTC5"/>
<comment type="cofactor">
    <cofactor evidence="1">
        <name>Mg(2+)</name>
        <dbReference type="ChEBI" id="CHEBI:18420"/>
    </cofactor>
</comment>
<dbReference type="PROSITE" id="PS51462">
    <property type="entry name" value="NUDIX"/>
    <property type="match status" value="1"/>
</dbReference>
<evidence type="ECO:0000256" key="3">
    <source>
        <dbReference type="ARBA" id="ARBA00022457"/>
    </source>
</evidence>
<dbReference type="EMBL" id="JACHEO010000009">
    <property type="protein sequence ID" value="MBB5348096.1"/>
    <property type="molecule type" value="Genomic_DNA"/>
</dbReference>
<protein>
    <recommendedName>
        <fullName evidence="13">8-oxo-dGTP diphosphatase</fullName>
        <ecNumber evidence="12">3.6.1.55</ecNumber>
    </recommendedName>
    <alternativeName>
        <fullName evidence="16">7,8-dihydro-8-oxoguanine-triphosphatase</fullName>
    </alternativeName>
    <alternativeName>
        <fullName evidence="15">Mutator protein MutT</fullName>
    </alternativeName>
    <alternativeName>
        <fullName evidence="14">dGTP pyrophosphohydrolase</fullName>
    </alternativeName>
</protein>
<dbReference type="GO" id="GO:0044715">
    <property type="term" value="F:8-oxo-dGDP phosphatase activity"/>
    <property type="evidence" value="ECO:0007669"/>
    <property type="project" value="TreeGrafter"/>
</dbReference>
<keyword evidence="4" id="KW-0235">DNA replication</keyword>
<proteinExistence type="inferred from homology"/>
<evidence type="ECO:0000256" key="9">
    <source>
        <dbReference type="ARBA" id="ARBA00023204"/>
    </source>
</evidence>
<dbReference type="EC" id="3.6.1.55" evidence="12"/>
<keyword evidence="9" id="KW-0234">DNA repair</keyword>
<evidence type="ECO:0000256" key="1">
    <source>
        <dbReference type="ARBA" id="ARBA00001946"/>
    </source>
</evidence>
<dbReference type="SUPFAM" id="SSF55811">
    <property type="entry name" value="Nudix"/>
    <property type="match status" value="1"/>
</dbReference>
<dbReference type="PROSITE" id="PS00893">
    <property type="entry name" value="NUDIX_BOX"/>
    <property type="match status" value="1"/>
</dbReference>
<evidence type="ECO:0000256" key="14">
    <source>
        <dbReference type="ARBA" id="ARBA00041592"/>
    </source>
</evidence>
<evidence type="ECO:0000256" key="16">
    <source>
        <dbReference type="ARBA" id="ARBA00042798"/>
    </source>
</evidence>
<name>A0A840UTC5_9BACT</name>
<evidence type="ECO:0000256" key="15">
    <source>
        <dbReference type="ARBA" id="ARBA00041979"/>
    </source>
</evidence>
<dbReference type="GO" id="GO:0008413">
    <property type="term" value="F:8-oxo-7,8-dihydroguanosine triphosphate pyrophosphatase activity"/>
    <property type="evidence" value="ECO:0007669"/>
    <property type="project" value="TreeGrafter"/>
</dbReference>
<dbReference type="GO" id="GO:0006260">
    <property type="term" value="P:DNA replication"/>
    <property type="evidence" value="ECO:0007669"/>
    <property type="project" value="UniProtKB-KW"/>
</dbReference>
<dbReference type="Gene3D" id="3.90.79.10">
    <property type="entry name" value="Nucleoside Triphosphate Pyrophosphohydrolase"/>
    <property type="match status" value="1"/>
</dbReference>
<dbReference type="GO" id="GO:0035539">
    <property type="term" value="F:8-oxo-7,8-dihydrodeoxyguanosine triphosphate pyrophosphatase activity"/>
    <property type="evidence" value="ECO:0007669"/>
    <property type="project" value="UniProtKB-EC"/>
</dbReference>
<dbReference type="GO" id="GO:0046872">
    <property type="term" value="F:metal ion binding"/>
    <property type="evidence" value="ECO:0007669"/>
    <property type="project" value="UniProtKB-KW"/>
</dbReference>
<dbReference type="InterPro" id="IPR000086">
    <property type="entry name" value="NUDIX_hydrolase_dom"/>
</dbReference>
<keyword evidence="8" id="KW-0460">Magnesium</keyword>
<keyword evidence="3" id="KW-0515">Mutator protein</keyword>
<evidence type="ECO:0000256" key="7">
    <source>
        <dbReference type="ARBA" id="ARBA00022801"/>
    </source>
</evidence>
<evidence type="ECO:0000313" key="19">
    <source>
        <dbReference type="EMBL" id="MBB5348096.1"/>
    </source>
</evidence>
<keyword evidence="6" id="KW-0227">DNA damage</keyword>
<dbReference type="CDD" id="cd03425">
    <property type="entry name" value="NUDIX_MutT_NudA_like"/>
    <property type="match status" value="1"/>
</dbReference>
<evidence type="ECO:0000256" key="6">
    <source>
        <dbReference type="ARBA" id="ARBA00022763"/>
    </source>
</evidence>
<dbReference type="InterPro" id="IPR020476">
    <property type="entry name" value="Nudix_hydrolase"/>
</dbReference>
<dbReference type="PRINTS" id="PR00502">
    <property type="entry name" value="NUDIXFAMILY"/>
</dbReference>
<evidence type="ECO:0000313" key="20">
    <source>
        <dbReference type="Proteomes" id="UP000539642"/>
    </source>
</evidence>
<feature type="domain" description="Nudix hydrolase" evidence="18">
    <location>
        <begin position="6"/>
        <end position="131"/>
    </location>
</feature>
<evidence type="ECO:0000259" key="18">
    <source>
        <dbReference type="PROSITE" id="PS51462"/>
    </source>
</evidence>
<dbReference type="Proteomes" id="UP000539642">
    <property type="component" value="Unassembled WGS sequence"/>
</dbReference>
<evidence type="ECO:0000256" key="17">
    <source>
        <dbReference type="RuleBase" id="RU003476"/>
    </source>
</evidence>
<evidence type="ECO:0000256" key="11">
    <source>
        <dbReference type="ARBA" id="ARBA00036904"/>
    </source>
</evidence>
<comment type="caution">
    <text evidence="19">The sequence shown here is derived from an EMBL/GenBank/DDBJ whole genome shotgun (WGS) entry which is preliminary data.</text>
</comment>
<sequence length="139" mass="15561">MTATGIKHIQVTCAIIERDGLVLAAQRSAIMAMPYKWELPGGKIDPGESAEQCLRREIFEELGIRIVIDGRLPAVTHDYPTFRITLHPFMACIETGEIVLHEHAAMIWLPPEKLPTLDWAEADLPVIRTYLAQCGVAMR</sequence>
<dbReference type="GO" id="GO:0044716">
    <property type="term" value="F:8-oxo-GDP phosphatase activity"/>
    <property type="evidence" value="ECO:0007669"/>
    <property type="project" value="TreeGrafter"/>
</dbReference>